<proteinExistence type="predicted"/>
<keyword evidence="4" id="KW-1185">Reference proteome</keyword>
<dbReference type="EMBL" id="FPBA01000016">
    <property type="protein sequence ID" value="SFT90789.1"/>
    <property type="molecule type" value="Genomic_DNA"/>
</dbReference>
<evidence type="ECO:0000313" key="4">
    <source>
        <dbReference type="Proteomes" id="UP000199546"/>
    </source>
</evidence>
<dbReference type="Pfam" id="PF01648">
    <property type="entry name" value="ACPS"/>
    <property type="match status" value="1"/>
</dbReference>
<protein>
    <submittedName>
        <fullName evidence="3">4'-phosphopantetheinyl transferase superfamily protein</fullName>
    </submittedName>
</protein>
<dbReference type="OrthoDB" id="190168at2"/>
<dbReference type="Gene3D" id="3.90.470.20">
    <property type="entry name" value="4'-phosphopantetheinyl transferase domain"/>
    <property type="match status" value="1"/>
</dbReference>
<dbReference type="GO" id="GO:0008897">
    <property type="term" value="F:holo-[acyl-carrier-protein] synthase activity"/>
    <property type="evidence" value="ECO:0007669"/>
    <property type="project" value="InterPro"/>
</dbReference>
<accession>A0A1I7BUF8</accession>
<dbReference type="Proteomes" id="UP000199546">
    <property type="component" value="Unassembled WGS sequence"/>
</dbReference>
<evidence type="ECO:0000313" key="3">
    <source>
        <dbReference type="EMBL" id="SFT90789.1"/>
    </source>
</evidence>
<sequence>MSRRTSERLVAHPASTPVITLRALDLTHPGWDLAMAAADLAEGERARADRGVAPVRRRRLLVRSGLRRVLGCLLDVAPNDVPLVTVDGRPVLPGSGLGLSCSASEGVALVAVATGATVGVDVQRHRDEEAADAAAEGWLGPAERARLAVLPPGPDRLRAVTRCWTQKEAVLKARGTGVRRPPADVVTPVADTGRAGPWWLAPVAVPGGYVASLACDAPLDAGDLDVAPLTPGGSR</sequence>
<dbReference type="SUPFAM" id="SSF56214">
    <property type="entry name" value="4'-phosphopantetheinyl transferase"/>
    <property type="match status" value="2"/>
</dbReference>
<reference evidence="4" key="1">
    <citation type="submission" date="2016-10" db="EMBL/GenBank/DDBJ databases">
        <authorList>
            <person name="Varghese N."/>
            <person name="Submissions S."/>
        </authorList>
    </citation>
    <scope>NUCLEOTIDE SEQUENCE [LARGE SCALE GENOMIC DNA]</scope>
    <source>
        <strain evidence="4">DSM 46136</strain>
    </source>
</reference>
<dbReference type="STRING" id="1296565.SAMN05660657_03819"/>
<dbReference type="InterPro" id="IPR037143">
    <property type="entry name" value="4-PPantetheinyl_Trfase_dom_sf"/>
</dbReference>
<organism evidence="3 4">
    <name type="scientific">Geodermatophilus amargosae</name>
    <dbReference type="NCBI Taxonomy" id="1296565"/>
    <lineage>
        <taxon>Bacteria</taxon>
        <taxon>Bacillati</taxon>
        <taxon>Actinomycetota</taxon>
        <taxon>Actinomycetes</taxon>
        <taxon>Geodermatophilales</taxon>
        <taxon>Geodermatophilaceae</taxon>
        <taxon>Geodermatophilus</taxon>
    </lineage>
</organism>
<feature type="domain" description="4'-phosphopantetheinyl transferase" evidence="2">
    <location>
        <begin position="118"/>
        <end position="184"/>
    </location>
</feature>
<evidence type="ECO:0000259" key="2">
    <source>
        <dbReference type="Pfam" id="PF01648"/>
    </source>
</evidence>
<dbReference type="AlphaFoldDB" id="A0A1I7BUF8"/>
<dbReference type="GO" id="GO:0000287">
    <property type="term" value="F:magnesium ion binding"/>
    <property type="evidence" value="ECO:0007669"/>
    <property type="project" value="InterPro"/>
</dbReference>
<gene>
    <name evidence="3" type="ORF">SAMN05660657_03819</name>
</gene>
<keyword evidence="1 3" id="KW-0808">Transferase</keyword>
<dbReference type="InterPro" id="IPR008278">
    <property type="entry name" value="4-PPantetheinyl_Trfase_dom"/>
</dbReference>
<evidence type="ECO:0000256" key="1">
    <source>
        <dbReference type="ARBA" id="ARBA00022679"/>
    </source>
</evidence>
<name>A0A1I7BUF8_9ACTN</name>